<dbReference type="STRING" id="1317122.ATO12_00465"/>
<keyword evidence="3" id="KW-1185">Reference proteome</keyword>
<reference evidence="2 3" key="1">
    <citation type="submission" date="2014-04" db="EMBL/GenBank/DDBJ databases">
        <title>Aquimarina sp. 22II-S11-z7 Genome Sequencing.</title>
        <authorList>
            <person name="Lai Q."/>
        </authorList>
    </citation>
    <scope>NUCLEOTIDE SEQUENCE [LARGE SCALE GENOMIC DNA]</scope>
    <source>
        <strain evidence="2 3">22II-S11-z7</strain>
    </source>
</reference>
<dbReference type="RefSeq" id="WP_051575505.1">
    <property type="nucleotide sequence ID" value="NZ_AQRA01000001.1"/>
</dbReference>
<evidence type="ECO:0000313" key="2">
    <source>
        <dbReference type="EMBL" id="EZH75282.1"/>
    </source>
</evidence>
<accession>A0A023BYW8</accession>
<protein>
    <recommendedName>
        <fullName evidence="1">YdhG-like domain-containing protein</fullName>
    </recommendedName>
</protein>
<dbReference type="OrthoDB" id="5951444at2"/>
<name>A0A023BYW8_9FLAO</name>
<gene>
    <name evidence="2" type="ORF">ATO12_00465</name>
</gene>
<organism evidence="2 3">
    <name type="scientific">Aquimarina atlantica</name>
    <dbReference type="NCBI Taxonomy" id="1317122"/>
    <lineage>
        <taxon>Bacteria</taxon>
        <taxon>Pseudomonadati</taxon>
        <taxon>Bacteroidota</taxon>
        <taxon>Flavobacteriia</taxon>
        <taxon>Flavobacteriales</taxon>
        <taxon>Flavobacteriaceae</taxon>
        <taxon>Aquimarina</taxon>
    </lineage>
</organism>
<dbReference type="AlphaFoldDB" id="A0A023BYW8"/>
<dbReference type="Proteomes" id="UP000023541">
    <property type="component" value="Unassembled WGS sequence"/>
</dbReference>
<evidence type="ECO:0000313" key="3">
    <source>
        <dbReference type="Proteomes" id="UP000023541"/>
    </source>
</evidence>
<dbReference type="EMBL" id="AQRA01000001">
    <property type="protein sequence ID" value="EZH75282.1"/>
    <property type="molecule type" value="Genomic_DNA"/>
</dbReference>
<evidence type="ECO:0000259" key="1">
    <source>
        <dbReference type="Pfam" id="PF08818"/>
    </source>
</evidence>
<comment type="caution">
    <text evidence="2">The sequence shown here is derived from an EMBL/GenBank/DDBJ whole genome shotgun (WGS) entry which is preliminary data.</text>
</comment>
<proteinExistence type="predicted"/>
<sequence>MPDLLTKETNNSITKFINTIENSVIVEDSKLLLSIMEEITKAKPKVWGNERVPNFIIGFGKSSYKRKGGNKELEWFKVGFSPTKNKLTVHLNVNLQHEDNLLNDLGKFRSGKSCLYIRQLSDINLDILIQLIDKSILIQEKASIMDKTKYAVFNKTYGNNIKIT</sequence>
<dbReference type="eggNOG" id="ENOG5032S5R">
    <property type="taxonomic scope" value="Bacteria"/>
</dbReference>
<dbReference type="InterPro" id="IPR014922">
    <property type="entry name" value="YdhG-like"/>
</dbReference>
<dbReference type="Pfam" id="PF08818">
    <property type="entry name" value="DUF1801"/>
    <property type="match status" value="1"/>
</dbReference>
<feature type="domain" description="YdhG-like" evidence="1">
    <location>
        <begin position="57"/>
        <end position="136"/>
    </location>
</feature>